<keyword evidence="9" id="KW-1185">Reference proteome</keyword>
<keyword evidence="2" id="KW-1003">Cell membrane</keyword>
<evidence type="ECO:0000313" key="8">
    <source>
        <dbReference type="EMBL" id="SEM25849.1"/>
    </source>
</evidence>
<evidence type="ECO:0000256" key="4">
    <source>
        <dbReference type="ARBA" id="ARBA00022679"/>
    </source>
</evidence>
<accession>A0A1H7WY94</accession>
<comment type="subcellular location">
    <subcellularLocation>
        <location evidence="1">Cell inner membrane</location>
    </subcellularLocation>
</comment>
<reference evidence="8 9" key="1">
    <citation type="submission" date="2016-10" db="EMBL/GenBank/DDBJ databases">
        <authorList>
            <person name="de Groot N.N."/>
        </authorList>
    </citation>
    <scope>NUCLEOTIDE SEQUENCE [LARGE SCALE GENOMIC DNA]</scope>
    <source>
        <strain evidence="8 9">DSM 25232</strain>
    </source>
</reference>
<keyword evidence="3" id="KW-0997">Cell inner membrane</keyword>
<protein>
    <submittedName>
        <fullName evidence="8">KDO2-lipid IV(A) lauroyltransferase</fullName>
    </submittedName>
</protein>
<dbReference type="STRING" id="1038014.SAMN04487910_4556"/>
<proteinExistence type="predicted"/>
<dbReference type="GO" id="GO:0005886">
    <property type="term" value="C:plasma membrane"/>
    <property type="evidence" value="ECO:0007669"/>
    <property type="project" value="UniProtKB-SubCell"/>
</dbReference>
<dbReference type="CDD" id="cd07984">
    <property type="entry name" value="LPLAT_LABLAT-like"/>
    <property type="match status" value="1"/>
</dbReference>
<dbReference type="EMBL" id="FOAB01000012">
    <property type="protein sequence ID" value="SEM25849.1"/>
    <property type="molecule type" value="Genomic_DNA"/>
</dbReference>
<keyword evidence="4 8" id="KW-0808">Transferase</keyword>
<dbReference type="Proteomes" id="UP000198521">
    <property type="component" value="Unassembled WGS sequence"/>
</dbReference>
<evidence type="ECO:0000256" key="1">
    <source>
        <dbReference type="ARBA" id="ARBA00004533"/>
    </source>
</evidence>
<dbReference type="PIRSF" id="PIRSF026649">
    <property type="entry name" value="MsbB"/>
    <property type="match status" value="1"/>
</dbReference>
<organism evidence="8 9">
    <name type="scientific">Aquimarina amphilecti</name>
    <dbReference type="NCBI Taxonomy" id="1038014"/>
    <lineage>
        <taxon>Bacteria</taxon>
        <taxon>Pseudomonadati</taxon>
        <taxon>Bacteroidota</taxon>
        <taxon>Flavobacteriia</taxon>
        <taxon>Flavobacteriales</taxon>
        <taxon>Flavobacteriaceae</taxon>
        <taxon>Aquimarina</taxon>
    </lineage>
</organism>
<evidence type="ECO:0000256" key="7">
    <source>
        <dbReference type="SAM" id="Phobius"/>
    </source>
</evidence>
<sequence>MQLLIYSLVYPLLWIISKLPWRLFYLFSTCIYILVYHIIRYRRKTVTENLNLAFPDKDTKEINRIRKASYKHMCDMFLEMIRSLSISEKEIVKRFHITNLDALVTLEDKNKSIITMMGHYNSYEWTNSIDLISKFRCVGIYKPIKNKYFDKLVHRIRGRFNSRLIPSAKVFREMTMDQRKDNPELSLYGLISDQSPKLNNATFWTDFMGIKVPAFVGGEVLSKRLGLSIFYLHVEKVKRGYYEATLVPISEDPKNEDEYTITKKFTQLLEEQIRHKPENYLWTHKRWKHRNAQPPKDAVIA</sequence>
<dbReference type="PANTHER" id="PTHR30606:SF10">
    <property type="entry name" value="PHOSPHATIDYLINOSITOL MANNOSIDE ACYLTRANSFERASE"/>
    <property type="match status" value="1"/>
</dbReference>
<keyword evidence="6" id="KW-0012">Acyltransferase</keyword>
<dbReference type="Pfam" id="PF03279">
    <property type="entry name" value="Lip_A_acyltrans"/>
    <property type="match status" value="1"/>
</dbReference>
<dbReference type="RefSeq" id="WP_091412672.1">
    <property type="nucleotide sequence ID" value="NZ_FOAB01000012.1"/>
</dbReference>
<evidence type="ECO:0000256" key="3">
    <source>
        <dbReference type="ARBA" id="ARBA00022519"/>
    </source>
</evidence>
<dbReference type="GO" id="GO:0009247">
    <property type="term" value="P:glycolipid biosynthetic process"/>
    <property type="evidence" value="ECO:0007669"/>
    <property type="project" value="UniProtKB-ARBA"/>
</dbReference>
<dbReference type="AlphaFoldDB" id="A0A1H7WY94"/>
<evidence type="ECO:0000313" key="9">
    <source>
        <dbReference type="Proteomes" id="UP000198521"/>
    </source>
</evidence>
<dbReference type="InterPro" id="IPR004960">
    <property type="entry name" value="LipA_acyltrans"/>
</dbReference>
<keyword evidence="5 7" id="KW-0472">Membrane</keyword>
<dbReference type="PANTHER" id="PTHR30606">
    <property type="entry name" value="LIPID A BIOSYNTHESIS LAUROYL ACYLTRANSFERASE"/>
    <property type="match status" value="1"/>
</dbReference>
<evidence type="ECO:0000256" key="2">
    <source>
        <dbReference type="ARBA" id="ARBA00022475"/>
    </source>
</evidence>
<keyword evidence="7" id="KW-0812">Transmembrane</keyword>
<dbReference type="OrthoDB" id="9801955at2"/>
<name>A0A1H7WY94_AQUAM</name>
<feature type="transmembrane region" description="Helical" evidence="7">
    <location>
        <begin position="20"/>
        <end position="39"/>
    </location>
</feature>
<keyword evidence="7" id="KW-1133">Transmembrane helix</keyword>
<gene>
    <name evidence="8" type="ORF">SAMN04487910_4556</name>
</gene>
<evidence type="ECO:0000256" key="6">
    <source>
        <dbReference type="ARBA" id="ARBA00023315"/>
    </source>
</evidence>
<evidence type="ECO:0000256" key="5">
    <source>
        <dbReference type="ARBA" id="ARBA00023136"/>
    </source>
</evidence>
<dbReference type="GO" id="GO:0016746">
    <property type="term" value="F:acyltransferase activity"/>
    <property type="evidence" value="ECO:0007669"/>
    <property type="project" value="UniProtKB-KW"/>
</dbReference>